<name>A0A2A9PNY7_OPHUN</name>
<feature type="compositionally biased region" description="Polar residues" evidence="1">
    <location>
        <begin position="194"/>
        <end position="203"/>
    </location>
</feature>
<comment type="caution">
    <text evidence="3">The sequence shown here is derived from an EMBL/GenBank/DDBJ whole genome shotgun (WGS) entry which is preliminary data.</text>
</comment>
<keyword evidence="4" id="KW-1185">Reference proteome</keyword>
<feature type="region of interest" description="Disordered" evidence="1">
    <location>
        <begin position="182"/>
        <end position="208"/>
    </location>
</feature>
<dbReference type="OrthoDB" id="4927261at2759"/>
<feature type="compositionally biased region" description="Polar residues" evidence="1">
    <location>
        <begin position="451"/>
        <end position="464"/>
    </location>
</feature>
<dbReference type="EMBL" id="LAZP02000026">
    <property type="protein sequence ID" value="PFH62526.1"/>
    <property type="molecule type" value="Genomic_DNA"/>
</dbReference>
<evidence type="ECO:0000313" key="3">
    <source>
        <dbReference type="EMBL" id="PFH62526.1"/>
    </source>
</evidence>
<evidence type="ECO:0000256" key="1">
    <source>
        <dbReference type="SAM" id="MobiDB-lite"/>
    </source>
</evidence>
<gene>
    <name evidence="3" type="ORF">XA68_13265</name>
</gene>
<feature type="chain" id="PRO_5012473629" evidence="2">
    <location>
        <begin position="20"/>
        <end position="474"/>
    </location>
</feature>
<sequence>MYRISMAAGALVALQGAWAQQPSQTDVYPAEHTEEVKGYEGQYVDACSPVGTVRFNSTFPPCLSASRIEPSCALPWKEGLSDEQRQGDWKAERKCLCDGSFFDDAGDGCLKCKGAYRIDSEENLAVWKGIWDKVRGSYCQDETLTGNFSSYFKAASDQSSFQPVKDLGTKPAAGSIPIEAYYKNDKQGPGPLPGSTSSNSTAQDEAGPMEGVAQLTPDCRTMIGAIDTLPGGNSAKFSNSSSGAILVSVQATFNRICIINGDQREVKAERKEEPVVTPISQEVVPKEKAAEKADFDMTGCSCAQKVVPEGKQVVQSKESVEAWAMVSVMTGFAMVGGQLPQGCEGAQCGAQGGADAGASAGSEASSSASGNVYSVDSVMGTFGGSAGGSAPASGGKSAVKAPAFVVKPGVQVSAKAQCGADGSCGQSKGSYGQKTEGASDGKPQCADGSCGQPQGSAEGQTAPKSGNEDEIDYC</sequence>
<proteinExistence type="predicted"/>
<dbReference type="STRING" id="268505.A0A2A9PNY7"/>
<dbReference type="AlphaFoldDB" id="A0A2A9PNY7"/>
<dbReference type="Proteomes" id="UP000037136">
    <property type="component" value="Unassembled WGS sequence"/>
</dbReference>
<protein>
    <submittedName>
        <fullName evidence="3">Uncharacterized protein</fullName>
    </submittedName>
</protein>
<keyword evidence="2" id="KW-0732">Signal</keyword>
<accession>A0A2A9PNY7</accession>
<feature type="region of interest" description="Disordered" evidence="1">
    <location>
        <begin position="418"/>
        <end position="474"/>
    </location>
</feature>
<evidence type="ECO:0000313" key="4">
    <source>
        <dbReference type="Proteomes" id="UP000037136"/>
    </source>
</evidence>
<feature type="compositionally biased region" description="Polar residues" evidence="1">
    <location>
        <begin position="424"/>
        <end position="433"/>
    </location>
</feature>
<feature type="signal peptide" evidence="2">
    <location>
        <begin position="1"/>
        <end position="19"/>
    </location>
</feature>
<reference evidence="3 4" key="1">
    <citation type="journal article" date="2015" name="BMC Genomics">
        <title>Gene expression during zombie ant biting behavior reflects the complexity underlying fungal parasitic behavioral manipulation.</title>
        <authorList>
            <person name="de Bekker C."/>
            <person name="Ohm R.A."/>
            <person name="Loreto R.G."/>
            <person name="Sebastian A."/>
            <person name="Albert I."/>
            <person name="Merrow M."/>
            <person name="Brachmann A."/>
            <person name="Hughes D.P."/>
        </authorList>
    </citation>
    <scope>NUCLEOTIDE SEQUENCE [LARGE SCALE GENOMIC DNA]</scope>
    <source>
        <strain evidence="3 4">SC16a</strain>
    </source>
</reference>
<reference evidence="3 4" key="2">
    <citation type="journal article" date="2017" name="Sci. Rep.">
        <title>Ant-infecting Ophiocordyceps genomes reveal a high diversity of potential behavioral manipulation genes and a possible major role for enterotoxins.</title>
        <authorList>
            <person name="de Bekker C."/>
            <person name="Ohm R.A."/>
            <person name="Evans H.C."/>
            <person name="Brachmann A."/>
            <person name="Hughes D.P."/>
        </authorList>
    </citation>
    <scope>NUCLEOTIDE SEQUENCE [LARGE SCALE GENOMIC DNA]</scope>
    <source>
        <strain evidence="3 4">SC16a</strain>
    </source>
</reference>
<organism evidence="3 4">
    <name type="scientific">Ophiocordyceps unilateralis</name>
    <name type="common">Zombie-ant fungus</name>
    <name type="synonym">Torrubia unilateralis</name>
    <dbReference type="NCBI Taxonomy" id="268505"/>
    <lineage>
        <taxon>Eukaryota</taxon>
        <taxon>Fungi</taxon>
        <taxon>Dikarya</taxon>
        <taxon>Ascomycota</taxon>
        <taxon>Pezizomycotina</taxon>
        <taxon>Sordariomycetes</taxon>
        <taxon>Hypocreomycetidae</taxon>
        <taxon>Hypocreales</taxon>
        <taxon>Ophiocordycipitaceae</taxon>
        <taxon>Ophiocordyceps</taxon>
    </lineage>
</organism>
<evidence type="ECO:0000256" key="2">
    <source>
        <dbReference type="SAM" id="SignalP"/>
    </source>
</evidence>